<evidence type="ECO:0000313" key="7">
    <source>
        <dbReference type="EMBL" id="MFC3039854.1"/>
    </source>
</evidence>
<evidence type="ECO:0000256" key="3">
    <source>
        <dbReference type="ARBA" id="ARBA00022806"/>
    </source>
</evidence>
<name>A0ABV7CUC7_9BACI</name>
<dbReference type="Gene3D" id="3.40.50.300">
    <property type="entry name" value="P-loop containing nucleotide triphosphate hydrolases"/>
    <property type="match status" value="3"/>
</dbReference>
<dbReference type="InterPro" id="IPR014016">
    <property type="entry name" value="UvrD-like_ATP-bd"/>
</dbReference>
<evidence type="ECO:0000313" key="8">
    <source>
        <dbReference type="Proteomes" id="UP001595279"/>
    </source>
</evidence>
<evidence type="ECO:0000256" key="5">
    <source>
        <dbReference type="PROSITE-ProRule" id="PRU00560"/>
    </source>
</evidence>
<organism evidence="7 8">
    <name type="scientific">Virgibacillus xinjiangensis</name>
    <dbReference type="NCBI Taxonomy" id="393090"/>
    <lineage>
        <taxon>Bacteria</taxon>
        <taxon>Bacillati</taxon>
        <taxon>Bacillota</taxon>
        <taxon>Bacilli</taxon>
        <taxon>Bacillales</taxon>
        <taxon>Bacillaceae</taxon>
        <taxon>Virgibacillus</taxon>
    </lineage>
</organism>
<dbReference type="Pfam" id="PF00580">
    <property type="entry name" value="UvrD-helicase"/>
    <property type="match status" value="1"/>
</dbReference>
<dbReference type="InterPro" id="IPR048228">
    <property type="entry name" value="HelD_bacillota"/>
</dbReference>
<evidence type="ECO:0000259" key="6">
    <source>
        <dbReference type="PROSITE" id="PS51198"/>
    </source>
</evidence>
<sequence>MSSPKDHPDYKNEKNRLEYTKDYIQSILEVASTTQGGYKENIKDAFVNLDHLDSSLSYINILTNARLLELIQGDIRNLSNIKHKPYFGRVDFDRDGAHQTETYYIGKVSLYRRDNQEPVIVDWRSPIANIYYDGRLGEVSYDSEEGEQRGQLALKRQYLIEHGELEEIRDIDVTTRDELLQRSLSETSDKRLNDIVATIQEEQNNVIRADLQKPMIVQGVAGSGKTTIALHRLSYFIYIYSGKVAPEEMMILAPNKMFINFIAESLPELGVEKIRQTTFSDYVFACLGKRLKLTDANEKLKALISPETEGKEDIKWVSQLKGSIRFENILKRYLKDIRNNYVPEDDVFISRFRLYPSKRLRQLFIKDYQYLPFEKRKEKIQELLKSNFQQRKKKILQQIEESFEERYDQINSRYKGEERREKMVRLLDNKEKRTAEVKGVTKKMVADYMKKFPKKHGIDYYKELLTDRKLLEKYAGDDFSAQEIEKLTIQSAGLKQNVFDLEDLAPILYLHTYIKGIPKELKMKYVVIDEGQDYNLLQIRALRRATGTNLFTILGDLSQGIHAYRGTEDWASFISHALPNANYLTLQKSYRTTVEIMDLANALLGKLGKDLPAAEPVVRHGEKPSIILVDTKKQLLEELAEKIHQEQEKGFRSIAVIGKTEKECKWIYQQLKKQMDVQLLKDTDELEHSLVIVPSYLAKGLEFDAVIITSFDETYSDHELDLKLLYVTITRGMHSLSLIGRHRSAFRLDEQDTIYLQD</sequence>
<dbReference type="InterPro" id="IPR027785">
    <property type="entry name" value="UvrD-like_helicase_C"/>
</dbReference>
<keyword evidence="4 5" id="KW-0067">ATP-binding</keyword>
<dbReference type="RefSeq" id="WP_390270107.1">
    <property type="nucleotide sequence ID" value="NZ_JBHRSA010000025.1"/>
</dbReference>
<keyword evidence="3 5" id="KW-0347">Helicase</keyword>
<protein>
    <submittedName>
        <fullName evidence="7">RNA polymerase recycling motor HelD</fullName>
    </submittedName>
</protein>
<comment type="caution">
    <text evidence="7">The sequence shown here is derived from an EMBL/GenBank/DDBJ whole genome shotgun (WGS) entry which is preliminary data.</text>
</comment>
<keyword evidence="1 5" id="KW-0547">Nucleotide-binding</keyword>
<evidence type="ECO:0000256" key="2">
    <source>
        <dbReference type="ARBA" id="ARBA00022801"/>
    </source>
</evidence>
<feature type="domain" description="UvrD-like helicase ATP-binding" evidence="6">
    <location>
        <begin position="198"/>
        <end position="593"/>
    </location>
</feature>
<dbReference type="SUPFAM" id="SSF52540">
    <property type="entry name" value="P-loop containing nucleoside triphosphate hydrolases"/>
    <property type="match status" value="1"/>
</dbReference>
<evidence type="ECO:0000256" key="1">
    <source>
        <dbReference type="ARBA" id="ARBA00022741"/>
    </source>
</evidence>
<dbReference type="PANTHER" id="PTHR11070:SF17">
    <property type="entry name" value="DNA HELICASE IV"/>
    <property type="match status" value="1"/>
</dbReference>
<dbReference type="InterPro" id="IPR027417">
    <property type="entry name" value="P-loop_NTPase"/>
</dbReference>
<gene>
    <name evidence="7" type="primary">helD</name>
    <name evidence="7" type="ORF">ACFOGI_06280</name>
</gene>
<keyword evidence="8" id="KW-1185">Reference proteome</keyword>
<evidence type="ECO:0000256" key="4">
    <source>
        <dbReference type="ARBA" id="ARBA00022840"/>
    </source>
</evidence>
<dbReference type="Pfam" id="PF13538">
    <property type="entry name" value="UvrD_C_2"/>
    <property type="match status" value="1"/>
</dbReference>
<reference evidence="8" key="1">
    <citation type="journal article" date="2019" name="Int. J. Syst. Evol. Microbiol.">
        <title>The Global Catalogue of Microorganisms (GCM) 10K type strain sequencing project: providing services to taxonomists for standard genome sequencing and annotation.</title>
        <authorList>
            <consortium name="The Broad Institute Genomics Platform"/>
            <consortium name="The Broad Institute Genome Sequencing Center for Infectious Disease"/>
            <person name="Wu L."/>
            <person name="Ma J."/>
        </authorList>
    </citation>
    <scope>NUCLEOTIDE SEQUENCE [LARGE SCALE GENOMIC DNA]</scope>
    <source>
        <strain evidence="8">KCTC 13128</strain>
    </source>
</reference>
<dbReference type="EMBL" id="JBHRSA010000025">
    <property type="protein sequence ID" value="MFC3039854.1"/>
    <property type="molecule type" value="Genomic_DNA"/>
</dbReference>
<dbReference type="NCBIfam" id="NF041464">
    <property type="entry name" value="HelD_BACSU"/>
    <property type="match status" value="1"/>
</dbReference>
<proteinExistence type="predicted"/>
<accession>A0ABV7CUC7</accession>
<keyword evidence="2 5" id="KW-0378">Hydrolase</keyword>
<dbReference type="PANTHER" id="PTHR11070">
    <property type="entry name" value="UVRD / RECB / PCRA DNA HELICASE FAMILY MEMBER"/>
    <property type="match status" value="1"/>
</dbReference>
<dbReference type="Proteomes" id="UP001595279">
    <property type="component" value="Unassembled WGS sequence"/>
</dbReference>
<dbReference type="InterPro" id="IPR000212">
    <property type="entry name" value="DNA_helicase_UvrD/REP"/>
</dbReference>
<dbReference type="PROSITE" id="PS51198">
    <property type="entry name" value="UVRD_HELICASE_ATP_BIND"/>
    <property type="match status" value="1"/>
</dbReference>
<feature type="binding site" evidence="5">
    <location>
        <begin position="219"/>
        <end position="226"/>
    </location>
    <ligand>
        <name>ATP</name>
        <dbReference type="ChEBI" id="CHEBI:30616"/>
    </ligand>
</feature>